<keyword evidence="3" id="KW-1185">Reference proteome</keyword>
<dbReference type="Pfam" id="PF01965">
    <property type="entry name" value="DJ-1_PfpI"/>
    <property type="match status" value="1"/>
</dbReference>
<comment type="caution">
    <text evidence="2">The sequence shown here is derived from an EMBL/GenBank/DDBJ whole genome shotgun (WGS) entry which is preliminary data.</text>
</comment>
<dbReference type="SUPFAM" id="SSF52317">
    <property type="entry name" value="Class I glutamine amidotransferase-like"/>
    <property type="match status" value="1"/>
</dbReference>
<evidence type="ECO:0000259" key="1">
    <source>
        <dbReference type="Pfam" id="PF01965"/>
    </source>
</evidence>
<gene>
    <name evidence="2" type="ORF">E4665_11445</name>
</gene>
<dbReference type="AlphaFoldDB" id="A0A4Z0GP05"/>
<dbReference type="OrthoDB" id="6382410at2"/>
<dbReference type="InterPro" id="IPR002818">
    <property type="entry name" value="DJ-1/PfpI"/>
</dbReference>
<dbReference type="InterPro" id="IPR052158">
    <property type="entry name" value="INH-QAR"/>
</dbReference>
<dbReference type="PANTHER" id="PTHR43130:SF15">
    <property type="entry name" value="THIJ_PFPI FAMILY PROTEIN (AFU_ORTHOLOGUE AFUA_5G14240)"/>
    <property type="match status" value="1"/>
</dbReference>
<evidence type="ECO:0000313" key="3">
    <source>
        <dbReference type="Proteomes" id="UP000298347"/>
    </source>
</evidence>
<reference evidence="2 3" key="1">
    <citation type="journal article" date="2015" name="Int. J. Syst. Evol. Microbiol.">
        <title>Sporolactobacillus shoreae sp. nov. and Sporolactobacillus spathodeae sp. nov., two spore-forming lactic acid bacteria isolated from tree barks in Thailand.</title>
        <authorList>
            <person name="Thamacharoensuk T."/>
            <person name="Kitahara M."/>
            <person name="Ohkuma M."/>
            <person name="Thongchul N."/>
            <person name="Tanasupawat S."/>
        </authorList>
    </citation>
    <scope>NUCLEOTIDE SEQUENCE [LARGE SCALE GENOMIC DNA]</scope>
    <source>
        <strain evidence="2 3">BK92</strain>
    </source>
</reference>
<organism evidence="2 3">
    <name type="scientific">Sporolactobacillus shoreae</name>
    <dbReference type="NCBI Taxonomy" id="1465501"/>
    <lineage>
        <taxon>Bacteria</taxon>
        <taxon>Bacillati</taxon>
        <taxon>Bacillota</taxon>
        <taxon>Bacilli</taxon>
        <taxon>Bacillales</taxon>
        <taxon>Sporolactobacillaceae</taxon>
        <taxon>Sporolactobacillus</taxon>
    </lineage>
</organism>
<dbReference type="RefSeq" id="WP_135348917.1">
    <property type="nucleotide sequence ID" value="NZ_SRJD01000012.1"/>
</dbReference>
<feature type="domain" description="DJ-1/PfpI" evidence="1">
    <location>
        <begin position="3"/>
        <end position="163"/>
    </location>
</feature>
<accession>A0A4Z0GP05</accession>
<dbReference type="CDD" id="cd03139">
    <property type="entry name" value="GATase1_PfpI_2"/>
    <property type="match status" value="1"/>
</dbReference>
<dbReference type="InterPro" id="IPR029062">
    <property type="entry name" value="Class_I_gatase-like"/>
</dbReference>
<sequence>MDVNILLFPEFETLDVFGPIEVLGHIKEYSLHYFSLNGGIIKSRQNGLVVTEPIEKADELGIILIPGGQGTRSLINDGEFIKQLEKYAASATYCLTVCTGSALLAKTSLLNGKKATSNKKAFAWVQGINSNVKWMRKARWIKDGKYYTSSGVSAGIDMSLGFVADQFGHTMAMDIAKSIEYLWNSDKNNDPFSENGH</sequence>
<dbReference type="EMBL" id="SRJD01000012">
    <property type="protein sequence ID" value="TGA97708.1"/>
    <property type="molecule type" value="Genomic_DNA"/>
</dbReference>
<evidence type="ECO:0000313" key="2">
    <source>
        <dbReference type="EMBL" id="TGA97708.1"/>
    </source>
</evidence>
<dbReference type="PANTHER" id="PTHR43130">
    <property type="entry name" value="ARAC-FAMILY TRANSCRIPTIONAL REGULATOR"/>
    <property type="match status" value="1"/>
</dbReference>
<dbReference type="Proteomes" id="UP000298347">
    <property type="component" value="Unassembled WGS sequence"/>
</dbReference>
<name>A0A4Z0GP05_9BACL</name>
<protein>
    <submittedName>
        <fullName evidence="2">DJ-1/PfpI family protein</fullName>
    </submittedName>
</protein>
<dbReference type="Gene3D" id="3.40.50.880">
    <property type="match status" value="1"/>
</dbReference>
<proteinExistence type="predicted"/>